<accession>A0ABZ2U959</accession>
<name>A0ABZ2U959_ASHYP</name>
<dbReference type="EMBL" id="CP146843">
    <property type="protein sequence ID" value="WYY26538.1"/>
    <property type="molecule type" value="Genomic_DNA"/>
</dbReference>
<proteinExistence type="predicted"/>
<feature type="transmembrane region" description="Helical" evidence="1">
    <location>
        <begin position="28"/>
        <end position="49"/>
    </location>
</feature>
<dbReference type="Proteomes" id="UP001484199">
    <property type="component" value="Chromosome"/>
</dbReference>
<evidence type="ECO:0000313" key="3">
    <source>
        <dbReference type="Proteomes" id="UP001484199"/>
    </source>
</evidence>
<feature type="transmembrane region" description="Helical" evidence="1">
    <location>
        <begin position="55"/>
        <end position="75"/>
    </location>
</feature>
<keyword evidence="3" id="KW-1185">Reference proteome</keyword>
<dbReference type="RefSeq" id="WP_341266437.1">
    <property type="nucleotide sequence ID" value="NZ_CP146843.1"/>
</dbReference>
<keyword evidence="1" id="KW-1133">Transmembrane helix</keyword>
<organism evidence="2 3">
    <name type="scientific">Ash yellows phytoplasma</name>
    <dbReference type="NCBI Taxonomy" id="35780"/>
    <lineage>
        <taxon>Bacteria</taxon>
        <taxon>Bacillati</taxon>
        <taxon>Mycoplasmatota</taxon>
        <taxon>Mollicutes</taxon>
        <taxon>Acholeplasmatales</taxon>
        <taxon>Acholeplasmataceae</taxon>
        <taxon>Candidatus Phytoplasma</taxon>
        <taxon>16SrVII (Ash yellows group)</taxon>
    </lineage>
</organism>
<protein>
    <submittedName>
        <fullName evidence="2">Preprotein translocase subunit SecE</fullName>
    </submittedName>
</protein>
<reference evidence="2" key="1">
    <citation type="submission" date="2024-03" db="EMBL/GenBank/DDBJ databases">
        <title>The Complete Genome of 'Candidatus Phytoplasma fraxini' AshY1 from the Ash Yellows Group.</title>
        <authorList>
            <person name="Boehm J.W."/>
            <person name="Huettel B."/>
            <person name="Schneider B."/>
            <person name="Kube M."/>
        </authorList>
    </citation>
    <scope>NUCLEOTIDE SEQUENCE [LARGE SCALE GENOMIC DNA]</scope>
    <source>
        <strain evidence="2">AshY1</strain>
    </source>
</reference>
<sequence>MLLKTTPEKEKINPLLDIIRKEYRLKNIFFVICSVFVFGLVRTLCSNQVIKEPKILYGLNIFCYFIFIIGIYPFFKKIIKEVGFIIYPSFKEIINQIIKVVLFVIVLIFTIYFFKVLYSKINPLKFDIVHKV</sequence>
<keyword evidence="1" id="KW-0472">Membrane</keyword>
<gene>
    <name evidence="2" type="primary">secE</name>
    <name evidence="2" type="ORF">AshY1_04260</name>
</gene>
<evidence type="ECO:0000256" key="1">
    <source>
        <dbReference type="SAM" id="Phobius"/>
    </source>
</evidence>
<keyword evidence="1" id="KW-0812">Transmembrane</keyword>
<feature type="transmembrane region" description="Helical" evidence="1">
    <location>
        <begin position="96"/>
        <end position="114"/>
    </location>
</feature>
<evidence type="ECO:0000313" key="2">
    <source>
        <dbReference type="EMBL" id="WYY26538.1"/>
    </source>
</evidence>